<name>A0A9R1CAG1_9BACT</name>
<comment type="caution">
    <text evidence="1">The sequence shown here is derived from an EMBL/GenBank/DDBJ whole genome shotgun (WGS) entry which is preliminary data.</text>
</comment>
<dbReference type="EMBL" id="BPUB01000002">
    <property type="protein sequence ID" value="GJG59053.1"/>
    <property type="molecule type" value="Genomic_DNA"/>
</dbReference>
<keyword evidence="2" id="KW-1185">Reference proteome</keyword>
<evidence type="ECO:0000313" key="1">
    <source>
        <dbReference type="EMBL" id="GJG59053.1"/>
    </source>
</evidence>
<evidence type="ECO:0000313" key="2">
    <source>
        <dbReference type="Proteomes" id="UP000825483"/>
    </source>
</evidence>
<dbReference type="GeneID" id="72466905"/>
<organism evidence="1 2">
    <name type="scientific">Prevotella lacticifex</name>
    <dbReference type="NCBI Taxonomy" id="2854755"/>
    <lineage>
        <taxon>Bacteria</taxon>
        <taxon>Pseudomonadati</taxon>
        <taxon>Bacteroidota</taxon>
        <taxon>Bacteroidia</taxon>
        <taxon>Bacteroidales</taxon>
        <taxon>Prevotellaceae</taxon>
        <taxon>Prevotella</taxon>
    </lineage>
</organism>
<accession>A0A9R1CAG1</accession>
<dbReference type="Proteomes" id="UP000825483">
    <property type="component" value="Unassembled WGS sequence"/>
</dbReference>
<sequence>MNKLEELAKRVDEIARQLGFEVERTVETIAFYHYKENGEYKPNAKGETLIVDVGYCSNFGKGTYDLPWCWYKSGKTEEFMPEYWGLNTYVTDKDGQCWGGYNPTVKLSKDRKRQVIDFDWHFSATEENFKRLLEEVLRRFNTSDSERERQDFVKKHKTFVSLRSQSIWNGEQLKQHFTQSELINHLLLSEEMYYLWRENDVVKILDYVQDAYPETTAEDIRRVYEANKDFICSIYG</sequence>
<reference evidence="1" key="1">
    <citation type="journal article" date="2022" name="Int. J. Syst. Evol. Microbiol.">
        <title>Prevotella lacticifex sp. nov., isolated from the rumen of cows.</title>
        <authorList>
            <person name="Shinkai T."/>
            <person name="Ikeyama N."/>
            <person name="Kumagai M."/>
            <person name="Ohmori H."/>
            <person name="Sakamoto M."/>
            <person name="Ohkuma M."/>
            <person name="Mitsumori M."/>
        </authorList>
    </citation>
    <scope>NUCLEOTIDE SEQUENCE</scope>
    <source>
        <strain evidence="1">R5076</strain>
    </source>
</reference>
<gene>
    <name evidence="1" type="ORF">PRLR5076_19040</name>
</gene>
<dbReference type="AlphaFoldDB" id="A0A9R1CAG1"/>
<protein>
    <submittedName>
        <fullName evidence="1">Uncharacterized protein</fullName>
    </submittedName>
</protein>
<dbReference type="RefSeq" id="WP_223928935.1">
    <property type="nucleotide sequence ID" value="NZ_BPTU01000001.1"/>
</dbReference>
<proteinExistence type="predicted"/>